<dbReference type="Proteomes" id="UP000281406">
    <property type="component" value="Unassembled WGS sequence"/>
</dbReference>
<gene>
    <name evidence="2" type="ORF">DPX16_16261</name>
</gene>
<organism evidence="2 3">
    <name type="scientific">Anabarilius grahami</name>
    <name type="common">Kanglang fish</name>
    <name type="synonym">Barilius grahami</name>
    <dbReference type="NCBI Taxonomy" id="495550"/>
    <lineage>
        <taxon>Eukaryota</taxon>
        <taxon>Metazoa</taxon>
        <taxon>Chordata</taxon>
        <taxon>Craniata</taxon>
        <taxon>Vertebrata</taxon>
        <taxon>Euteleostomi</taxon>
        <taxon>Actinopterygii</taxon>
        <taxon>Neopterygii</taxon>
        <taxon>Teleostei</taxon>
        <taxon>Ostariophysi</taxon>
        <taxon>Cypriniformes</taxon>
        <taxon>Xenocyprididae</taxon>
        <taxon>Xenocypridinae</taxon>
        <taxon>Xenocypridinae incertae sedis</taxon>
        <taxon>Anabarilius</taxon>
    </lineage>
</organism>
<accession>A0A3N0XK35</accession>
<name>A0A3N0XK35_ANAGA</name>
<feature type="compositionally biased region" description="Polar residues" evidence="1">
    <location>
        <begin position="301"/>
        <end position="310"/>
    </location>
</feature>
<evidence type="ECO:0000313" key="2">
    <source>
        <dbReference type="EMBL" id="ROI47838.1"/>
    </source>
</evidence>
<proteinExistence type="predicted"/>
<dbReference type="AlphaFoldDB" id="A0A3N0XK35"/>
<dbReference type="EMBL" id="RJVU01071404">
    <property type="protein sequence ID" value="ROI47838.1"/>
    <property type="molecule type" value="Genomic_DNA"/>
</dbReference>
<feature type="compositionally biased region" description="Basic residues" evidence="1">
    <location>
        <begin position="202"/>
        <end position="213"/>
    </location>
</feature>
<keyword evidence="3" id="KW-1185">Reference proteome</keyword>
<feature type="region of interest" description="Disordered" evidence="1">
    <location>
        <begin position="194"/>
        <end position="214"/>
    </location>
</feature>
<protein>
    <submittedName>
        <fullName evidence="2">Uncharacterized protein</fullName>
    </submittedName>
</protein>
<reference evidence="2 3" key="1">
    <citation type="submission" date="2018-10" db="EMBL/GenBank/DDBJ databases">
        <title>Genome assembly for a Yunnan-Guizhou Plateau 3E fish, Anabarilius grahami (Regan), and its evolutionary and genetic applications.</title>
        <authorList>
            <person name="Jiang W."/>
        </authorList>
    </citation>
    <scope>NUCLEOTIDE SEQUENCE [LARGE SCALE GENOMIC DNA]</scope>
    <source>
        <strain evidence="2">AG-KIZ</strain>
        <tissue evidence="2">Muscle</tissue>
    </source>
</reference>
<evidence type="ECO:0000256" key="1">
    <source>
        <dbReference type="SAM" id="MobiDB-lite"/>
    </source>
</evidence>
<dbReference type="OrthoDB" id="8918029at2759"/>
<sequence>MAERRVEVLQQHDCLNNTSSKNMTQPYGQREKLGRNRYGFEHIGSEQIERLSRLSADISTNIEFDCSIQCPLMALFSSVFIRQFERFAHFLRRRETHPCAAQELAAVAKLPEEREAFGFTANDRKCRKRCRKVPKKCHLGEREEEKEVKIEGKIIHKDEAKEERAPLRLEKIKKSGCVHLKKREMHSLEKLMEGGSELRKAGEKKKKKRKLKQWKATEPTPLLVEVKPLHTPVRSSFLKPIEGELPMPPSVSEHLALPAARFEPLPPVTKPPESPQKPAPAPQVDPPKLSVVPPCPDEVVSLQNSSSQVRPSKPPMLPLAVPLRPTPVPDELFSSSQGRHTKRLPQSPTPAPDKVVALQRPSSRKPQLFTSSLFEPLPELMLIDIEDEENEYVTFLASDFLKSERPQMPEAEMKPRKMVAWLEKDSEVQEEAWECKVVDVQKFEEEDPSEMGDSSAIQGHASPKTELDELSMKLFCVTSPDCPKNETQHTVNTQEKCKRKVPLFLFTWAEEKAKNKKEKKIIKEKERREKELLLKRYMNDPKLKHLWINKHNRNYCFS</sequence>
<comment type="caution">
    <text evidence="2">The sequence shown here is derived from an EMBL/GenBank/DDBJ whole genome shotgun (WGS) entry which is preliminary data.</text>
</comment>
<feature type="compositionally biased region" description="Pro residues" evidence="1">
    <location>
        <begin position="264"/>
        <end position="285"/>
    </location>
</feature>
<evidence type="ECO:0000313" key="3">
    <source>
        <dbReference type="Proteomes" id="UP000281406"/>
    </source>
</evidence>
<feature type="region of interest" description="Disordered" evidence="1">
    <location>
        <begin position="249"/>
        <end position="354"/>
    </location>
</feature>